<reference evidence="13 14" key="1">
    <citation type="submission" date="2016-07" db="EMBL/GenBank/DDBJ databases">
        <title>Pervasive Adenine N6-methylation of Active Genes in Fungi.</title>
        <authorList>
            <consortium name="DOE Joint Genome Institute"/>
            <person name="Mondo S.J."/>
            <person name="Dannebaum R.O."/>
            <person name="Kuo R.C."/>
            <person name="Labutti K."/>
            <person name="Haridas S."/>
            <person name="Kuo A."/>
            <person name="Salamov A."/>
            <person name="Ahrendt S.R."/>
            <person name="Lipzen A."/>
            <person name="Sullivan W."/>
            <person name="Andreopoulos W.B."/>
            <person name="Clum A."/>
            <person name="Lindquist E."/>
            <person name="Daum C."/>
            <person name="Ramamoorthy G.K."/>
            <person name="Gryganskyi A."/>
            <person name="Culley D."/>
            <person name="Magnuson J.K."/>
            <person name="James T.Y."/>
            <person name="O'Malley M.A."/>
            <person name="Stajich J.E."/>
            <person name="Spatafora J.W."/>
            <person name="Visel A."/>
            <person name="Grigoriev I.V."/>
        </authorList>
    </citation>
    <scope>NUCLEOTIDE SEQUENCE [LARGE SCALE GENOMIC DNA]</scope>
    <source>
        <strain evidence="13 14">NRRL 3116</strain>
    </source>
</reference>
<evidence type="ECO:0000313" key="13">
    <source>
        <dbReference type="EMBL" id="ORZ26441.1"/>
    </source>
</evidence>
<comment type="caution">
    <text evidence="13">The sequence shown here is derived from an EMBL/GenBank/DDBJ whole genome shotgun (WGS) entry which is preliminary data.</text>
</comment>
<sequence length="294" mass="33253">MSGAGGLFRDSFSGERSSFGRGRASFAERPSSFGGRSSFADSTNQHPMTSTSRLSMLPKNGSSSTFVLPTPQIDSEDFLATAATFLNDFNISVEKIKARIISNASQWVQDTSEVRESDREIREDMKVAIAKQIARAKARKKEKEEASNMARTIDLLTEQKDHMDQVRGNLEAQVIALKKEIKAKREARTALKKALDEQMLKNKPELTCFESILAMRIVGIKEDHIGFVFTRINELDWEQEYSIIVDVSQRDFSVSDCNPLIPQLPSLIQSLNETRDFYEFLKRVRKAFKDLAKK</sequence>
<keyword evidence="5 9" id="KW-0995">Kinetochore</keyword>
<feature type="compositionally biased region" description="Low complexity" evidence="11">
    <location>
        <begin position="15"/>
        <end position="25"/>
    </location>
</feature>
<dbReference type="GO" id="GO:0005634">
    <property type="term" value="C:nucleus"/>
    <property type="evidence" value="ECO:0007669"/>
    <property type="project" value="UniProtKB-SubCell"/>
</dbReference>
<accession>A0A1Y2GXE3</accession>
<proteinExistence type="inferred from homology"/>
<dbReference type="GO" id="GO:0051301">
    <property type="term" value="P:cell division"/>
    <property type="evidence" value="ECO:0007669"/>
    <property type="project" value="UniProtKB-UniRule"/>
</dbReference>
<dbReference type="Gene3D" id="3.30.457.50">
    <property type="entry name" value="Chromosome segregation protein Spc25"/>
    <property type="match status" value="1"/>
</dbReference>
<dbReference type="FunFam" id="3.30.457.50:FF:000001">
    <property type="entry name" value="Probable kinetochore protein spc25"/>
    <property type="match status" value="1"/>
</dbReference>
<dbReference type="InterPro" id="IPR013255">
    <property type="entry name" value="Spc25_C"/>
</dbReference>
<keyword evidence="9" id="KW-0539">Nucleus</keyword>
<feature type="region of interest" description="Disordered" evidence="11">
    <location>
        <begin position="15"/>
        <end position="59"/>
    </location>
</feature>
<evidence type="ECO:0000256" key="5">
    <source>
        <dbReference type="ARBA" id="ARBA00022838"/>
    </source>
</evidence>
<keyword evidence="4 9" id="KW-0498">Mitosis</keyword>
<keyword evidence="2 9" id="KW-0158">Chromosome</keyword>
<comment type="function">
    <text evidence="9">Acts as a component of the essential kinetochore-associated NDC80 complex, which is required for chromosome segregation and spindle checkpoint activity.</text>
</comment>
<dbReference type="PANTHER" id="PTHR14281">
    <property type="entry name" value="KINETOCHORE PROTEIN SPC25-RELATED"/>
    <property type="match status" value="1"/>
</dbReference>
<dbReference type="InterPro" id="IPR045143">
    <property type="entry name" value="Spc25"/>
</dbReference>
<evidence type="ECO:0000256" key="6">
    <source>
        <dbReference type="ARBA" id="ARBA00023054"/>
    </source>
</evidence>
<keyword evidence="3 9" id="KW-0132">Cell division</keyword>
<evidence type="ECO:0000256" key="3">
    <source>
        <dbReference type="ARBA" id="ARBA00022618"/>
    </source>
</evidence>
<evidence type="ECO:0000256" key="1">
    <source>
        <dbReference type="ARBA" id="ARBA00006379"/>
    </source>
</evidence>
<keyword evidence="8 9" id="KW-0137">Centromere</keyword>
<feature type="coiled-coil region" evidence="10">
    <location>
        <begin position="126"/>
        <end position="197"/>
    </location>
</feature>
<organism evidence="13 14">
    <name type="scientific">Lobosporangium transversale</name>
    <dbReference type="NCBI Taxonomy" id="64571"/>
    <lineage>
        <taxon>Eukaryota</taxon>
        <taxon>Fungi</taxon>
        <taxon>Fungi incertae sedis</taxon>
        <taxon>Mucoromycota</taxon>
        <taxon>Mortierellomycotina</taxon>
        <taxon>Mortierellomycetes</taxon>
        <taxon>Mortierellales</taxon>
        <taxon>Mortierellaceae</taxon>
        <taxon>Lobosporangium</taxon>
    </lineage>
</organism>
<evidence type="ECO:0000256" key="11">
    <source>
        <dbReference type="SAM" id="MobiDB-lite"/>
    </source>
</evidence>
<dbReference type="EMBL" id="MCFF01000007">
    <property type="protein sequence ID" value="ORZ26441.1"/>
    <property type="molecule type" value="Genomic_DNA"/>
</dbReference>
<evidence type="ECO:0000256" key="2">
    <source>
        <dbReference type="ARBA" id="ARBA00022454"/>
    </source>
</evidence>
<dbReference type="InParanoid" id="A0A1Y2GXE3"/>
<dbReference type="OrthoDB" id="6353017at2759"/>
<dbReference type="Pfam" id="PF08234">
    <property type="entry name" value="Spindle_Spc25"/>
    <property type="match status" value="1"/>
</dbReference>
<dbReference type="GeneID" id="33565110"/>
<feature type="compositionally biased region" description="Polar residues" evidence="11">
    <location>
        <begin position="39"/>
        <end position="59"/>
    </location>
</feature>
<evidence type="ECO:0000256" key="7">
    <source>
        <dbReference type="ARBA" id="ARBA00023306"/>
    </source>
</evidence>
<dbReference type="AlphaFoldDB" id="A0A1Y2GXE3"/>
<keyword evidence="6 10" id="KW-0175">Coiled coil</keyword>
<evidence type="ECO:0000313" key="14">
    <source>
        <dbReference type="Proteomes" id="UP000193648"/>
    </source>
</evidence>
<evidence type="ECO:0000256" key="9">
    <source>
        <dbReference type="RuleBase" id="RU367150"/>
    </source>
</evidence>
<dbReference type="FunCoup" id="A0A1Y2GXE3">
    <property type="interactions" value="127"/>
</dbReference>
<comment type="subunit">
    <text evidence="9">Component of the NDC80 complex.</text>
</comment>
<protein>
    <recommendedName>
        <fullName evidence="9">Kinetochore protein SPC25</fullName>
    </recommendedName>
</protein>
<gene>
    <name evidence="13" type="ORF">BCR41DRAFT_348322</name>
</gene>
<dbReference type="Proteomes" id="UP000193648">
    <property type="component" value="Unassembled WGS sequence"/>
</dbReference>
<evidence type="ECO:0000256" key="10">
    <source>
        <dbReference type="SAM" id="Coils"/>
    </source>
</evidence>
<evidence type="ECO:0000256" key="4">
    <source>
        <dbReference type="ARBA" id="ARBA00022776"/>
    </source>
</evidence>
<dbReference type="CDD" id="cd23784">
    <property type="entry name" value="RWD_Spc25"/>
    <property type="match status" value="1"/>
</dbReference>
<dbReference type="GO" id="GO:0031262">
    <property type="term" value="C:Ndc80 complex"/>
    <property type="evidence" value="ECO:0007669"/>
    <property type="project" value="InterPro"/>
</dbReference>
<keyword evidence="7 9" id="KW-0131">Cell cycle</keyword>
<comment type="similarity">
    <text evidence="1 9">Belongs to the SPC25 family.</text>
</comment>
<comment type="subcellular location">
    <subcellularLocation>
        <location evidence="9">Nucleus</location>
    </subcellularLocation>
    <subcellularLocation>
        <location evidence="9">Chromosome</location>
        <location evidence="9">Centromere</location>
        <location evidence="9">Kinetochore</location>
    </subcellularLocation>
</comment>
<dbReference type="RefSeq" id="XP_021884206.1">
    <property type="nucleotide sequence ID" value="XM_022023266.1"/>
</dbReference>
<name>A0A1Y2GXE3_9FUNG</name>
<dbReference type="GO" id="GO:0007059">
    <property type="term" value="P:chromosome segregation"/>
    <property type="evidence" value="ECO:0007669"/>
    <property type="project" value="InterPro"/>
</dbReference>
<dbReference type="STRING" id="64571.A0A1Y2GXE3"/>
<dbReference type="PANTHER" id="PTHR14281:SF0">
    <property type="entry name" value="KINETOCHORE PROTEIN SPC25"/>
    <property type="match status" value="1"/>
</dbReference>
<keyword evidence="14" id="KW-1185">Reference proteome</keyword>
<evidence type="ECO:0000259" key="12">
    <source>
        <dbReference type="Pfam" id="PF08234"/>
    </source>
</evidence>
<feature type="domain" description="Chromosome segregation protein Spc25 C-terminal" evidence="12">
    <location>
        <begin position="220"/>
        <end position="289"/>
    </location>
</feature>
<evidence type="ECO:0000256" key="8">
    <source>
        <dbReference type="ARBA" id="ARBA00023328"/>
    </source>
</evidence>